<feature type="transmembrane region" description="Helical" evidence="9">
    <location>
        <begin position="94"/>
        <end position="119"/>
    </location>
</feature>
<dbReference type="InterPro" id="IPR050482">
    <property type="entry name" value="Sensor_HK_TwoCompSys"/>
</dbReference>
<keyword evidence="9" id="KW-0812">Transmembrane</keyword>
<keyword evidence="5" id="KW-0547">Nucleotide-binding</keyword>
<evidence type="ECO:0000256" key="8">
    <source>
        <dbReference type="ARBA" id="ARBA00023012"/>
    </source>
</evidence>
<dbReference type="KEGG" id="awo:Awo_c07070"/>
<name>H6LJV0_ACEWD</name>
<dbReference type="Proteomes" id="UP000007177">
    <property type="component" value="Chromosome"/>
</dbReference>
<dbReference type="Pfam" id="PF02518">
    <property type="entry name" value="HATPase_c"/>
    <property type="match status" value="1"/>
</dbReference>
<evidence type="ECO:0000313" key="11">
    <source>
        <dbReference type="EMBL" id="AFA47501.1"/>
    </source>
</evidence>
<accession>H6LJV0</accession>
<dbReference type="PANTHER" id="PTHR24421:SF10">
    <property type="entry name" value="NITRATE_NITRITE SENSOR PROTEIN NARQ"/>
    <property type="match status" value="1"/>
</dbReference>
<keyword evidence="6 11" id="KW-0418">Kinase</keyword>
<dbReference type="Gene3D" id="3.30.565.10">
    <property type="entry name" value="Histidine kinase-like ATPase, C-terminal domain"/>
    <property type="match status" value="1"/>
</dbReference>
<dbReference type="GO" id="GO:0000155">
    <property type="term" value="F:phosphorelay sensor kinase activity"/>
    <property type="evidence" value="ECO:0007669"/>
    <property type="project" value="InterPro"/>
</dbReference>
<dbReference type="InterPro" id="IPR003594">
    <property type="entry name" value="HATPase_dom"/>
</dbReference>
<dbReference type="STRING" id="931626.Awo_c07070"/>
<protein>
    <recommendedName>
        <fullName evidence="2">histidine kinase</fullName>
        <ecNumber evidence="2">2.7.13.3</ecNumber>
    </recommendedName>
</protein>
<evidence type="ECO:0000256" key="9">
    <source>
        <dbReference type="SAM" id="Phobius"/>
    </source>
</evidence>
<gene>
    <name evidence="11" type="ordered locus">Awo_c07070</name>
</gene>
<dbReference type="PANTHER" id="PTHR24421">
    <property type="entry name" value="NITRATE/NITRITE SENSOR PROTEIN NARX-RELATED"/>
    <property type="match status" value="1"/>
</dbReference>
<keyword evidence="9" id="KW-0472">Membrane</keyword>
<sequence length="354" mass="40086">MNKLIDKLIIFGFCLALYLTTVDNPFLIVPVLVTIIFGTALSYLKEGKATIGLFVLYVVICFVEPVYLMFVPVICYDILVSPYKWWWTLTLVPFFVGFAQLNTTAVVLIPIFIMVAYFLKKRTLTLVRLKNDYNSLRDTTSEAALQLIKKNKMMMEKQDYEVKLATLSERNRIARDIHDNVGHMLSRSILQIGALLAISKDETTRAGLMQIKETLSEAMDSIRSSVHNLHEESLDLQVELQTLIKNFEFCPVKFDYEVESSLDKEAIYCFIAVVKEAFSNIIRHSNATEVAVTVREHPGLLQLIVEDNGTVIKKIGSDGIGLQNISDRVATLNGHVNITNDHGFRIFISLPKKT</sequence>
<reference evidence="12" key="1">
    <citation type="submission" date="2011-07" db="EMBL/GenBank/DDBJ databases">
        <title>Complete genome sequence of Acetobacterium woodii.</title>
        <authorList>
            <person name="Poehlein A."/>
            <person name="Schmidt S."/>
            <person name="Kaster A.-K."/>
            <person name="Goenrich M."/>
            <person name="Vollmers J."/>
            <person name="Thuermer A."/>
            <person name="Gottschalk G."/>
            <person name="Thauer R.K."/>
            <person name="Daniel R."/>
            <person name="Mueller V."/>
        </authorList>
    </citation>
    <scope>NUCLEOTIDE SEQUENCE [LARGE SCALE GENOMIC DNA]</scope>
    <source>
        <strain evidence="12">ATCC 29683 / DSM 1030 / JCM 2381 / KCTC 1655 / WB1</strain>
    </source>
</reference>
<evidence type="ECO:0000256" key="7">
    <source>
        <dbReference type="ARBA" id="ARBA00022840"/>
    </source>
</evidence>
<dbReference type="EC" id="2.7.13.3" evidence="2"/>
<organism evidence="11 12">
    <name type="scientific">Acetobacterium woodii (strain ATCC 29683 / DSM 1030 / JCM 2381 / KCTC 1655 / WB1)</name>
    <dbReference type="NCBI Taxonomy" id="931626"/>
    <lineage>
        <taxon>Bacteria</taxon>
        <taxon>Bacillati</taxon>
        <taxon>Bacillota</taxon>
        <taxon>Clostridia</taxon>
        <taxon>Eubacteriales</taxon>
        <taxon>Eubacteriaceae</taxon>
        <taxon>Acetobacterium</taxon>
    </lineage>
</organism>
<evidence type="ECO:0000313" key="12">
    <source>
        <dbReference type="Proteomes" id="UP000007177"/>
    </source>
</evidence>
<reference evidence="11 12" key="2">
    <citation type="journal article" date="2012" name="PLoS ONE">
        <title>An ancient pathway combining carbon dioxide fixation with the generation and utilization of a sodium ion gradient for ATP synthesis.</title>
        <authorList>
            <person name="Poehlein A."/>
            <person name="Schmidt S."/>
            <person name="Kaster A.K."/>
            <person name="Goenrich M."/>
            <person name="Vollmers J."/>
            <person name="Thurmer A."/>
            <person name="Bertsch J."/>
            <person name="Schuchmann K."/>
            <person name="Voigt B."/>
            <person name="Hecker M."/>
            <person name="Daniel R."/>
            <person name="Thauer R.K."/>
            <person name="Gottschalk G."/>
            <person name="Muller V."/>
        </authorList>
    </citation>
    <scope>NUCLEOTIDE SEQUENCE [LARGE SCALE GENOMIC DNA]</scope>
    <source>
        <strain evidence="12">ATCC 29683 / DSM 1030 / JCM 2381 / KCTC 1655 / WB1</strain>
    </source>
</reference>
<dbReference type="InterPro" id="IPR011712">
    <property type="entry name" value="Sig_transdc_His_kin_sub3_dim/P"/>
</dbReference>
<feature type="transmembrane region" description="Helical" evidence="9">
    <location>
        <begin position="5"/>
        <end position="21"/>
    </location>
</feature>
<comment type="catalytic activity">
    <reaction evidence="1">
        <text>ATP + protein L-histidine = ADP + protein N-phospho-L-histidine.</text>
        <dbReference type="EC" id="2.7.13.3"/>
    </reaction>
</comment>
<dbReference type="GO" id="GO:0016020">
    <property type="term" value="C:membrane"/>
    <property type="evidence" value="ECO:0007669"/>
    <property type="project" value="InterPro"/>
</dbReference>
<feature type="transmembrane region" description="Helical" evidence="9">
    <location>
        <begin position="27"/>
        <end position="44"/>
    </location>
</feature>
<evidence type="ECO:0000256" key="6">
    <source>
        <dbReference type="ARBA" id="ARBA00022777"/>
    </source>
</evidence>
<evidence type="ECO:0000256" key="1">
    <source>
        <dbReference type="ARBA" id="ARBA00000085"/>
    </source>
</evidence>
<keyword evidence="4" id="KW-0808">Transferase</keyword>
<dbReference type="CDD" id="cd16917">
    <property type="entry name" value="HATPase_UhpB-NarQ-NarX-like"/>
    <property type="match status" value="1"/>
</dbReference>
<feature type="domain" description="Histidine kinase/HSP90-like ATPase" evidence="10">
    <location>
        <begin position="265"/>
        <end position="354"/>
    </location>
</feature>
<feature type="transmembrane region" description="Helical" evidence="9">
    <location>
        <begin position="51"/>
        <end position="74"/>
    </location>
</feature>
<dbReference type="GO" id="GO:0005524">
    <property type="term" value="F:ATP binding"/>
    <property type="evidence" value="ECO:0007669"/>
    <property type="project" value="UniProtKB-KW"/>
</dbReference>
<keyword evidence="8" id="KW-0902">Two-component regulatory system</keyword>
<dbReference type="EMBL" id="CP002987">
    <property type="protein sequence ID" value="AFA47501.1"/>
    <property type="molecule type" value="Genomic_DNA"/>
</dbReference>
<evidence type="ECO:0000256" key="3">
    <source>
        <dbReference type="ARBA" id="ARBA00022553"/>
    </source>
</evidence>
<keyword evidence="7" id="KW-0067">ATP-binding</keyword>
<dbReference type="eggNOG" id="COG4585">
    <property type="taxonomic scope" value="Bacteria"/>
</dbReference>
<dbReference type="GO" id="GO:0046983">
    <property type="term" value="F:protein dimerization activity"/>
    <property type="evidence" value="ECO:0007669"/>
    <property type="project" value="InterPro"/>
</dbReference>
<keyword evidence="12" id="KW-1185">Reference proteome</keyword>
<evidence type="ECO:0000256" key="5">
    <source>
        <dbReference type="ARBA" id="ARBA00022741"/>
    </source>
</evidence>
<keyword evidence="3" id="KW-0597">Phosphoprotein</keyword>
<dbReference type="InterPro" id="IPR036890">
    <property type="entry name" value="HATPase_C_sf"/>
</dbReference>
<evidence type="ECO:0000256" key="4">
    <source>
        <dbReference type="ARBA" id="ARBA00022679"/>
    </source>
</evidence>
<dbReference type="HOGENOM" id="CLU_000445_20_3_9"/>
<dbReference type="Pfam" id="PF07730">
    <property type="entry name" value="HisKA_3"/>
    <property type="match status" value="1"/>
</dbReference>
<dbReference type="AlphaFoldDB" id="H6LJV0"/>
<evidence type="ECO:0000256" key="2">
    <source>
        <dbReference type="ARBA" id="ARBA00012438"/>
    </source>
</evidence>
<dbReference type="SMART" id="SM00387">
    <property type="entry name" value="HATPase_c"/>
    <property type="match status" value="1"/>
</dbReference>
<dbReference type="RefSeq" id="WP_014355104.1">
    <property type="nucleotide sequence ID" value="NC_016894.1"/>
</dbReference>
<keyword evidence="9" id="KW-1133">Transmembrane helix</keyword>
<dbReference type="OrthoDB" id="9781904at2"/>
<dbReference type="SUPFAM" id="SSF55874">
    <property type="entry name" value="ATPase domain of HSP90 chaperone/DNA topoisomerase II/histidine kinase"/>
    <property type="match status" value="1"/>
</dbReference>
<dbReference type="Gene3D" id="1.20.5.1930">
    <property type="match status" value="1"/>
</dbReference>
<proteinExistence type="predicted"/>
<evidence type="ECO:0000259" key="10">
    <source>
        <dbReference type="SMART" id="SM00387"/>
    </source>
</evidence>